<dbReference type="EMBL" id="FNQB01000002">
    <property type="protein sequence ID" value="SDZ27788.1"/>
    <property type="molecule type" value="Genomic_DNA"/>
</dbReference>
<dbReference type="Gene3D" id="3.10.350.10">
    <property type="entry name" value="LysM domain"/>
    <property type="match status" value="1"/>
</dbReference>
<dbReference type="InterPro" id="IPR018392">
    <property type="entry name" value="LysM"/>
</dbReference>
<feature type="region of interest" description="Disordered" evidence="1">
    <location>
        <begin position="1"/>
        <end position="25"/>
    </location>
</feature>
<dbReference type="AlphaFoldDB" id="A0A1H3RRA7"/>
<evidence type="ECO:0000313" key="5">
    <source>
        <dbReference type="Proteomes" id="UP000199632"/>
    </source>
</evidence>
<dbReference type="InterPro" id="IPR036779">
    <property type="entry name" value="LysM_dom_sf"/>
</dbReference>
<keyword evidence="2" id="KW-0812">Transmembrane</keyword>
<dbReference type="OrthoDB" id="5084290at2"/>
<sequence length="117" mass="12482">MSVVSISGGAEGGISRPPASRPKPRLRLTRRGRLVLVGLFLVAVGLLAAILSPASRAADHAEPPPVAVVQPGDTLWSVVARHRPSNAPFKVIDEIRRLNDMDDFTIHAGQKLVLPPD</sequence>
<gene>
    <name evidence="4" type="ORF">SAMN05421684_4087</name>
</gene>
<dbReference type="CDD" id="cd00118">
    <property type="entry name" value="LysM"/>
    <property type="match status" value="1"/>
</dbReference>
<dbReference type="PROSITE" id="PS51782">
    <property type="entry name" value="LYSM"/>
    <property type="match status" value="1"/>
</dbReference>
<feature type="domain" description="LysM" evidence="3">
    <location>
        <begin position="65"/>
        <end position="114"/>
    </location>
</feature>
<keyword evidence="2" id="KW-1133">Transmembrane helix</keyword>
<dbReference type="STRING" id="137265.SAMN05421684_4087"/>
<accession>A0A1H3RRA7</accession>
<dbReference type="SUPFAM" id="SSF54106">
    <property type="entry name" value="LysM domain"/>
    <property type="match status" value="1"/>
</dbReference>
<dbReference type="Proteomes" id="UP000199632">
    <property type="component" value="Unassembled WGS sequence"/>
</dbReference>
<dbReference type="SMART" id="SM00257">
    <property type="entry name" value="LysM"/>
    <property type="match status" value="1"/>
</dbReference>
<name>A0A1H3RRA7_9ACTN</name>
<proteinExistence type="predicted"/>
<organism evidence="4 5">
    <name type="scientific">Asanoa ishikariensis</name>
    <dbReference type="NCBI Taxonomy" id="137265"/>
    <lineage>
        <taxon>Bacteria</taxon>
        <taxon>Bacillati</taxon>
        <taxon>Actinomycetota</taxon>
        <taxon>Actinomycetes</taxon>
        <taxon>Micromonosporales</taxon>
        <taxon>Micromonosporaceae</taxon>
        <taxon>Asanoa</taxon>
    </lineage>
</organism>
<keyword evidence="2" id="KW-0472">Membrane</keyword>
<evidence type="ECO:0000313" key="4">
    <source>
        <dbReference type="EMBL" id="SDZ27788.1"/>
    </source>
</evidence>
<evidence type="ECO:0000256" key="2">
    <source>
        <dbReference type="SAM" id="Phobius"/>
    </source>
</evidence>
<evidence type="ECO:0000256" key="1">
    <source>
        <dbReference type="SAM" id="MobiDB-lite"/>
    </source>
</evidence>
<reference evidence="5" key="1">
    <citation type="submission" date="2016-10" db="EMBL/GenBank/DDBJ databases">
        <authorList>
            <person name="Varghese N."/>
            <person name="Submissions S."/>
        </authorList>
    </citation>
    <scope>NUCLEOTIDE SEQUENCE [LARGE SCALE GENOMIC DNA]</scope>
    <source>
        <strain evidence="5">DSM 44718</strain>
    </source>
</reference>
<keyword evidence="5" id="KW-1185">Reference proteome</keyword>
<feature type="transmembrane region" description="Helical" evidence="2">
    <location>
        <begin position="34"/>
        <end position="54"/>
    </location>
</feature>
<protein>
    <submittedName>
        <fullName evidence="4">LysM domain-containing protein</fullName>
    </submittedName>
</protein>
<evidence type="ECO:0000259" key="3">
    <source>
        <dbReference type="PROSITE" id="PS51782"/>
    </source>
</evidence>
<dbReference type="Pfam" id="PF01476">
    <property type="entry name" value="LysM"/>
    <property type="match status" value="1"/>
</dbReference>